<proteinExistence type="predicted"/>
<organism evidence="1">
    <name type="scientific">Haemonchus contortus</name>
    <name type="common">Barber pole worm</name>
    <dbReference type="NCBI Taxonomy" id="6289"/>
    <lineage>
        <taxon>Eukaryota</taxon>
        <taxon>Metazoa</taxon>
        <taxon>Ecdysozoa</taxon>
        <taxon>Nematoda</taxon>
        <taxon>Chromadorea</taxon>
        <taxon>Rhabditida</taxon>
        <taxon>Rhabditina</taxon>
        <taxon>Rhabditomorpha</taxon>
        <taxon>Strongyloidea</taxon>
        <taxon>Trichostrongylidae</taxon>
        <taxon>Haemonchus</taxon>
    </lineage>
</organism>
<dbReference type="EMBL" id="CAVP010058377">
    <property type="protein sequence ID" value="CDL94549.1"/>
    <property type="molecule type" value="Genomic_DNA"/>
</dbReference>
<accession>W6NF25</accession>
<evidence type="ECO:0000313" key="1">
    <source>
        <dbReference type="EMBL" id="CDL94549.1"/>
    </source>
</evidence>
<dbReference type="AlphaFoldDB" id="W6NF25"/>
<reference evidence="1" key="2">
    <citation type="submission" date="2013-05" db="EMBL/GenBank/DDBJ databases">
        <title>The genome and transcriptome of Haemonchus contortus: a key model parasite for drug and vaccine discovery.</title>
        <authorList>
            <person name="Laing R."/>
            <person name="Kikuchi T."/>
            <person name="Martinelli A."/>
            <person name="Tsai I.J."/>
            <person name="Beech R.N."/>
            <person name="Redman E."/>
            <person name="Holroyd N."/>
            <person name="Bartley D.J."/>
            <person name="Beasley H."/>
            <person name="Britton C."/>
            <person name="Curran D."/>
            <person name="Devaney E."/>
            <person name="Gilabert A."/>
            <person name="Jackson F."/>
            <person name="Hunt M."/>
            <person name="Johnston S."/>
            <person name="Kryukov I."/>
            <person name="Li K."/>
            <person name="Morrison A.A."/>
            <person name="Reid A.J."/>
            <person name="Sargison N."/>
            <person name="Saunders G."/>
            <person name="Wasmuth J.D."/>
            <person name="Wolstenholme A."/>
            <person name="Berriman M."/>
            <person name="Gilleard J.S."/>
            <person name="Cotton J.A."/>
        </authorList>
    </citation>
    <scope>NUCLEOTIDE SEQUENCE [LARGE SCALE GENOMIC DNA]</scope>
    <source>
        <strain evidence="1">ISE/inbred ISE</strain>
    </source>
</reference>
<gene>
    <name evidence="1" type="ORF">HCOI_01011800</name>
</gene>
<reference evidence="1" key="1">
    <citation type="submission" date="2013-03" db="EMBL/GenBank/DDBJ databases">
        <authorList>
            <person name="Aslett M."/>
        </authorList>
    </citation>
    <scope>NUCLEOTIDE SEQUENCE [LARGE SCALE GENOMIC DNA]</scope>
    <source>
        <strain evidence="1">ISE/inbred ISE</strain>
    </source>
</reference>
<sequence>MRMWPIQCLEAVSRCNSQYFYPTRQSKLSQSARFDIWIHHGCDVGERGMLIGSAARIGNYNVRDFRFRDSCCEWVYGTTPPLEEAQQYAGNYPSYETTSMSSFHLR</sequence>
<name>W6NF25_HAECO</name>
<comment type="caution">
    <text evidence="1">The sequence shown here is derived from an EMBL/GenBank/DDBJ whole genome shotgun (WGS) entry which is preliminary data.</text>
</comment>
<protein>
    <submittedName>
        <fullName evidence="1">Uncharacterized protein</fullName>
    </submittedName>
</protein>